<dbReference type="eggNOG" id="COG3279">
    <property type="taxonomic scope" value="Bacteria"/>
</dbReference>
<evidence type="ECO:0000256" key="5">
    <source>
        <dbReference type="ARBA" id="ARBA00023163"/>
    </source>
</evidence>
<dbReference type="RefSeq" id="WP_009384928.1">
    <property type="nucleotide sequence ID" value="NZ_AMSQ01000025.1"/>
</dbReference>
<feature type="domain" description="HTH LytTR-type" evidence="6">
    <location>
        <begin position="43"/>
        <end position="146"/>
    </location>
</feature>
<evidence type="ECO:0000259" key="6">
    <source>
        <dbReference type="PROSITE" id="PS50930"/>
    </source>
</evidence>
<evidence type="ECO:0000313" key="8">
    <source>
        <dbReference type="Proteomes" id="UP000009885"/>
    </source>
</evidence>
<evidence type="ECO:0000256" key="1">
    <source>
        <dbReference type="ARBA" id="ARBA00004496"/>
    </source>
</evidence>
<keyword evidence="5" id="KW-0804">Transcription</keyword>
<dbReference type="SMART" id="SM00850">
    <property type="entry name" value="LytTR"/>
    <property type="match status" value="1"/>
</dbReference>
<dbReference type="AlphaFoldDB" id="K9AI03"/>
<proteinExistence type="predicted"/>
<dbReference type="PATRIC" id="fig|1229783.3.peg.2152"/>
<evidence type="ECO:0000256" key="2">
    <source>
        <dbReference type="ARBA" id="ARBA00022490"/>
    </source>
</evidence>
<dbReference type="GO" id="GO:0000156">
    <property type="term" value="F:phosphorelay response regulator activity"/>
    <property type="evidence" value="ECO:0007669"/>
    <property type="project" value="InterPro"/>
</dbReference>
<keyword evidence="8" id="KW-1185">Reference proteome</keyword>
<dbReference type="PANTHER" id="PTHR37299:SF2">
    <property type="entry name" value="HTH LYTTR-TYPE DOMAIN-CONTAINING PROTEIN"/>
    <property type="match status" value="1"/>
</dbReference>
<protein>
    <submittedName>
        <fullName evidence="7">Response regulator</fullName>
    </submittedName>
</protein>
<dbReference type="Gene3D" id="2.40.50.1020">
    <property type="entry name" value="LytTr DNA-binding domain"/>
    <property type="match status" value="1"/>
</dbReference>
<evidence type="ECO:0000256" key="3">
    <source>
        <dbReference type="ARBA" id="ARBA00023015"/>
    </source>
</evidence>
<dbReference type="InterPro" id="IPR007492">
    <property type="entry name" value="LytTR_DNA-bd_dom"/>
</dbReference>
<dbReference type="InterPro" id="IPR046947">
    <property type="entry name" value="LytR-like"/>
</dbReference>
<dbReference type="GO" id="GO:0003677">
    <property type="term" value="F:DNA binding"/>
    <property type="evidence" value="ECO:0007669"/>
    <property type="project" value="UniProtKB-KW"/>
</dbReference>
<comment type="subcellular location">
    <subcellularLocation>
        <location evidence="1">Cytoplasm</location>
    </subcellularLocation>
</comment>
<dbReference type="Proteomes" id="UP000009885">
    <property type="component" value="Unassembled WGS sequence"/>
</dbReference>
<evidence type="ECO:0000256" key="4">
    <source>
        <dbReference type="ARBA" id="ARBA00023125"/>
    </source>
</evidence>
<comment type="caution">
    <text evidence="7">The sequence shown here is derived from an EMBL/GenBank/DDBJ whole genome shotgun (WGS) entry which is preliminary data.</text>
</comment>
<dbReference type="STRING" id="1229783.C273_10822"/>
<dbReference type="GO" id="GO:0005737">
    <property type="term" value="C:cytoplasm"/>
    <property type="evidence" value="ECO:0007669"/>
    <property type="project" value="UniProtKB-SubCell"/>
</dbReference>
<gene>
    <name evidence="7" type="ORF">C273_10822</name>
</gene>
<organism evidence="7 8">
    <name type="scientific">Staphylococcus massiliensis S46</name>
    <dbReference type="NCBI Taxonomy" id="1229783"/>
    <lineage>
        <taxon>Bacteria</taxon>
        <taxon>Bacillati</taxon>
        <taxon>Bacillota</taxon>
        <taxon>Bacilli</taxon>
        <taxon>Bacillales</taxon>
        <taxon>Staphylococcaceae</taxon>
        <taxon>Staphylococcus</taxon>
    </lineage>
</organism>
<name>K9AI03_9STAP</name>
<dbReference type="OrthoDB" id="9808614at2"/>
<keyword evidence="2" id="KW-0963">Cytoplasm</keyword>
<reference evidence="7 8" key="1">
    <citation type="journal article" date="2013" name="Genome Announc.">
        <title>Genome Sequence of Staphylococcus massiliensis Strain S46, Isolated from the Surface of Healthy Human Skin.</title>
        <authorList>
            <person name="Srivastav R."/>
            <person name="Singh A."/>
            <person name="Jangir P.K."/>
            <person name="Kumari C."/>
            <person name="Muduli S."/>
            <person name="Sharma R."/>
        </authorList>
    </citation>
    <scope>NUCLEOTIDE SEQUENCE [LARGE SCALE GENOMIC DNA]</scope>
    <source>
        <strain evidence="7 8">S46</strain>
    </source>
</reference>
<dbReference type="Pfam" id="PF04397">
    <property type="entry name" value="LytTR"/>
    <property type="match status" value="1"/>
</dbReference>
<keyword evidence="4" id="KW-0238">DNA-binding</keyword>
<dbReference type="PANTHER" id="PTHR37299">
    <property type="entry name" value="TRANSCRIPTIONAL REGULATOR-RELATED"/>
    <property type="match status" value="1"/>
</dbReference>
<sequence>MKLLIKIKPEIPDNEWHILTQKQSKALTDFVTSFKHFDLEQTLTVKSNDKIYEIETNDIYNITIENGKLMIYTHDQQYTKNTRLYQIKEKLGTHFLQISKSEIINIHAIYHVSMKPNGTVKITFKNDTFTYSSRRYLKTIKECLQL</sequence>
<dbReference type="EMBL" id="AMSQ01000025">
    <property type="protein sequence ID" value="EKU45736.1"/>
    <property type="molecule type" value="Genomic_DNA"/>
</dbReference>
<evidence type="ECO:0000313" key="7">
    <source>
        <dbReference type="EMBL" id="EKU45736.1"/>
    </source>
</evidence>
<keyword evidence="3" id="KW-0805">Transcription regulation</keyword>
<dbReference type="PROSITE" id="PS50930">
    <property type="entry name" value="HTH_LYTTR"/>
    <property type="match status" value="1"/>
</dbReference>
<accession>K9AI03</accession>